<keyword evidence="2" id="KW-0862">Zinc</keyword>
<feature type="compositionally biased region" description="Basic and acidic residues" evidence="4">
    <location>
        <begin position="1441"/>
        <end position="1451"/>
    </location>
</feature>
<dbReference type="CDD" id="cd00821">
    <property type="entry name" value="PH"/>
    <property type="match status" value="3"/>
</dbReference>
<feature type="domain" description="PH" evidence="5">
    <location>
        <begin position="1015"/>
        <end position="1110"/>
    </location>
</feature>
<dbReference type="InterPro" id="IPR045258">
    <property type="entry name" value="ACAP1/2/3-like"/>
</dbReference>
<feature type="region of interest" description="Disordered" evidence="4">
    <location>
        <begin position="742"/>
        <end position="762"/>
    </location>
</feature>
<feature type="compositionally biased region" description="Basic and acidic residues" evidence="4">
    <location>
        <begin position="676"/>
        <end position="686"/>
    </location>
</feature>
<evidence type="ECO:0000256" key="3">
    <source>
        <dbReference type="SAM" id="Coils"/>
    </source>
</evidence>
<protein>
    <submittedName>
        <fullName evidence="6">Actin filament-associated protein 1</fullName>
    </submittedName>
</protein>
<feature type="compositionally biased region" description="Basic and acidic residues" evidence="4">
    <location>
        <begin position="1581"/>
        <end position="1591"/>
    </location>
</feature>
<feature type="compositionally biased region" description="Low complexity" evidence="4">
    <location>
        <begin position="1430"/>
        <end position="1440"/>
    </location>
</feature>
<feature type="domain" description="PH" evidence="5">
    <location>
        <begin position="764"/>
        <end position="859"/>
    </location>
</feature>
<feature type="region of interest" description="Disordered" evidence="4">
    <location>
        <begin position="1480"/>
        <end position="1546"/>
    </location>
</feature>
<feature type="region of interest" description="Disordered" evidence="4">
    <location>
        <begin position="1116"/>
        <end position="1136"/>
    </location>
</feature>
<dbReference type="PROSITE" id="PS50003">
    <property type="entry name" value="PH_DOMAIN"/>
    <property type="match status" value="4"/>
</dbReference>
<feature type="region of interest" description="Disordered" evidence="4">
    <location>
        <begin position="865"/>
        <end position="981"/>
    </location>
</feature>
<dbReference type="Proteomes" id="UP000225706">
    <property type="component" value="Unassembled WGS sequence"/>
</dbReference>
<evidence type="ECO:0000313" key="7">
    <source>
        <dbReference type="Proteomes" id="UP000225706"/>
    </source>
</evidence>
<dbReference type="GO" id="GO:0046872">
    <property type="term" value="F:metal ion binding"/>
    <property type="evidence" value="ECO:0007669"/>
    <property type="project" value="UniProtKB-KW"/>
</dbReference>
<feature type="domain" description="PH" evidence="5">
    <location>
        <begin position="543"/>
        <end position="639"/>
    </location>
</feature>
<comment type="caution">
    <text evidence="6">The sequence shown here is derived from an EMBL/GenBank/DDBJ whole genome shotgun (WGS) entry which is preliminary data.</text>
</comment>
<evidence type="ECO:0000256" key="4">
    <source>
        <dbReference type="SAM" id="MobiDB-lite"/>
    </source>
</evidence>
<sequence>MNIDEFIKGLSKQHQLTVIKFTLPGVYEFLEDILAAEKLSEKAENLRVEFVSILKHLGCTPHTDEIYTVTSNDKESPQQQSLLLRSDDDLVFNKGYSHDNTEQVHWPEETAEPDEKESEEILPCRKGTDSTEESGIFLCSTSLPQSDATSHKDTLKVPMLDSVDAWSRDTIISETGSAEVEVLDGWESDVNGQEEGYFTGDNVFVDYSVQTLDLQPNEFGELHSSVMYIREHPGWHKRWFSINGQCLTCFRHRSETKMLFQIPLKGAKIIPTDRKKSRMFPITLSVPRIHETMTFATTEDHLRQEWVYVINYVLSRLLEDDSSPDSPENQPAISYDTYLKLNKSEKDTNKSDPCIDGLEKHDQSRRRKVSVCLDGTRISEPCRSWSDNNDNVITGSLSPWKMSGVEEVEEEMHVMNNDLSPGLDDVESFRELQEILPDIIQGCEVSPEGKKKKKSIFKTYSSNNVSKVDHQDGSFLSVSNCEGKSSSVSDLQSLGSKVKRHGSLADSLSSKALRVKSRITGTFFKKGRKDDIKTPHELISSQSTTFSGYLLRKKGMNWKNRWCVVKEHSLFCYKDFGIGTAELQAPLRGASVKLVVEGSDSDDKQHVFVLMGEKEELLFAAENDAEQEEWIMVLNDEIKSIENFPSPVSDSSEKTPGMSPRSQSDRSTPGSPSLPDSKELVRKNKDSSPVSAKKTSLFSSIGHKITKLKPKAVPVGELAVPAVDVTTSGSVEDGFILLQHGNDSGSSSVERRPNKGAGREVATSHNMEGFLNQRVEDDTWLKCWIKLEKHTLHIHDDKDSEDSVVVKIKLNNCVVKDRGDEQRPYVLEIRRALGRTHFLQAQSESEYNTWKTAISGSIVYSPKNPRRPVLTWSSTDEDRTHRGPVPLLAKAQGDSIDRDDVFQKTEEVLTSPTAHPVRPNTPLNPSPRPSTAGDVSNSESDEGESAVRNEPLQTEPVERWRSFSEGEQEEERKTRSKLHRSISNAIPAIAHFPGKRKRRSRTVPNVQVSQELISNVKRSSCLFMRNGKGLWTKRWCVLQKDKLHLFRRPDEVVPTTSIPLRQCEVRCGSKKTKKFSFELNVPSEKEDFCFAADSEKEMLSWMRLLRVVAEEADVIESSTPERSDVAKGETEDNSRDMDLASLVCETDQSPVNIHQKNDEIFETSSNSQIESQKIEETLSTNSQSEGLPKPSSFAARPTSLDGVLKLLQDQQLMQQMGQQRFDKAKKAQKAWQRSAAAALKERRSASITPDGEMFEPTSREAAIDETRRRTLSLSKTQVANSELSPIPSSPKLGANKIIEQFEKLAEEERLKTLKKETLLKKRRNSLTLEKDVLKRKINKTQEKKNTVKKFLGKDETASTEDRHRVEERLEQVNRELETIEKDLLDNKKIEAQALDTINVMKTKTVRKHSFAKSSTNRIQLEQKRSEFKNSPSESTSSQGSTEDKSEREVPRTQETLEAVRRQSTAVSLAALEKELRKISPVGSRKITVGGEPFRHGRVSWSSEGSQDDSGLKDSPTSAKKPFLGKKISIGSEGSPGDHSFSRPNLADSAELRRKRFSASGSKVAFHNLSVEIPTEDEKDVEDGKTVTDGHRLSTTSEPGVSEIASRKLSVNSEKGMEDHRASLLNALSQIKDFEEFAAVSIGDKRNK</sequence>
<keyword evidence="1" id="KW-0479">Metal-binding</keyword>
<feature type="region of interest" description="Disordered" evidence="4">
    <location>
        <begin position="1407"/>
        <end position="1463"/>
    </location>
</feature>
<dbReference type="InterPro" id="IPR001849">
    <property type="entry name" value="PH_domain"/>
</dbReference>
<evidence type="ECO:0000256" key="1">
    <source>
        <dbReference type="ARBA" id="ARBA00022723"/>
    </source>
</evidence>
<keyword evidence="3" id="KW-0175">Coiled coil</keyword>
<feature type="compositionally biased region" description="Polar residues" evidence="4">
    <location>
        <begin position="1499"/>
        <end position="1508"/>
    </location>
</feature>
<feature type="compositionally biased region" description="Basic and acidic residues" evidence="4">
    <location>
        <begin position="1119"/>
        <end position="1136"/>
    </location>
</feature>
<dbReference type="Pfam" id="PF00169">
    <property type="entry name" value="PH"/>
    <property type="match status" value="4"/>
</dbReference>
<gene>
    <name evidence="6" type="primary">Afap1</name>
    <name evidence="6" type="ORF">AWC38_SpisGene14160</name>
</gene>
<feature type="compositionally biased region" description="Acidic residues" evidence="4">
    <location>
        <begin position="109"/>
        <end position="120"/>
    </location>
</feature>
<feature type="region of interest" description="Disordered" evidence="4">
    <location>
        <begin position="101"/>
        <end position="129"/>
    </location>
</feature>
<feature type="region of interest" description="Disordered" evidence="4">
    <location>
        <begin position="1163"/>
        <end position="1195"/>
    </location>
</feature>
<evidence type="ECO:0000313" key="6">
    <source>
        <dbReference type="EMBL" id="PFX21354.1"/>
    </source>
</evidence>
<evidence type="ECO:0000259" key="5">
    <source>
        <dbReference type="PROSITE" id="PS50003"/>
    </source>
</evidence>
<dbReference type="SMART" id="SM00233">
    <property type="entry name" value="PH"/>
    <property type="match status" value="4"/>
</dbReference>
<feature type="coiled-coil region" evidence="3">
    <location>
        <begin position="1323"/>
        <end position="1389"/>
    </location>
</feature>
<proteinExistence type="predicted"/>
<dbReference type="OrthoDB" id="5968705at2759"/>
<feature type="compositionally biased region" description="Polar residues" evidence="4">
    <location>
        <begin position="660"/>
        <end position="671"/>
    </location>
</feature>
<dbReference type="InterPro" id="IPR011993">
    <property type="entry name" value="PH-like_dom_sf"/>
</dbReference>
<reference evidence="7" key="1">
    <citation type="journal article" date="2017" name="bioRxiv">
        <title>Comparative analysis of the genomes of Stylophora pistillata and Acropora digitifera provides evidence for extensive differences between species of corals.</title>
        <authorList>
            <person name="Voolstra C.R."/>
            <person name="Li Y."/>
            <person name="Liew Y.J."/>
            <person name="Baumgarten S."/>
            <person name="Zoccola D."/>
            <person name="Flot J.-F."/>
            <person name="Tambutte S."/>
            <person name="Allemand D."/>
            <person name="Aranda M."/>
        </authorList>
    </citation>
    <scope>NUCLEOTIDE SEQUENCE [LARGE SCALE GENOMIC DNA]</scope>
</reference>
<accession>A0A2B4RSE9</accession>
<feature type="compositionally biased region" description="Polar residues" evidence="4">
    <location>
        <begin position="1163"/>
        <end position="1185"/>
    </location>
</feature>
<dbReference type="PANTHER" id="PTHR23180:SF399">
    <property type="entry name" value="BLOWN FUSE, ISOFORM A-RELATED"/>
    <property type="match status" value="1"/>
</dbReference>
<dbReference type="Gene3D" id="2.30.29.30">
    <property type="entry name" value="Pleckstrin-homology domain (PH domain)/Phosphotyrosine-binding domain (PTB)"/>
    <property type="match status" value="4"/>
</dbReference>
<dbReference type="EMBL" id="LSMT01000280">
    <property type="protein sequence ID" value="PFX21354.1"/>
    <property type="molecule type" value="Genomic_DNA"/>
</dbReference>
<name>A0A2B4RSE9_STYPI</name>
<feature type="domain" description="PH" evidence="5">
    <location>
        <begin position="220"/>
        <end position="315"/>
    </location>
</feature>
<feature type="region of interest" description="Disordered" evidence="4">
    <location>
        <begin position="644"/>
        <end position="693"/>
    </location>
</feature>
<feature type="region of interest" description="Disordered" evidence="4">
    <location>
        <begin position="1567"/>
        <end position="1614"/>
    </location>
</feature>
<dbReference type="GO" id="GO:0005096">
    <property type="term" value="F:GTPase activator activity"/>
    <property type="evidence" value="ECO:0007669"/>
    <property type="project" value="InterPro"/>
</dbReference>
<feature type="compositionally biased region" description="Basic and acidic residues" evidence="4">
    <location>
        <begin position="895"/>
        <end position="907"/>
    </location>
</feature>
<organism evidence="6 7">
    <name type="scientific">Stylophora pistillata</name>
    <name type="common">Smooth cauliflower coral</name>
    <dbReference type="NCBI Taxonomy" id="50429"/>
    <lineage>
        <taxon>Eukaryota</taxon>
        <taxon>Metazoa</taxon>
        <taxon>Cnidaria</taxon>
        <taxon>Anthozoa</taxon>
        <taxon>Hexacorallia</taxon>
        <taxon>Scleractinia</taxon>
        <taxon>Astrocoeniina</taxon>
        <taxon>Pocilloporidae</taxon>
        <taxon>Stylophora</taxon>
    </lineage>
</organism>
<keyword evidence="7" id="KW-1185">Reference proteome</keyword>
<dbReference type="PANTHER" id="PTHR23180">
    <property type="entry name" value="CENTAURIN/ARF"/>
    <property type="match status" value="1"/>
</dbReference>
<evidence type="ECO:0000256" key="2">
    <source>
        <dbReference type="ARBA" id="ARBA00022833"/>
    </source>
</evidence>
<dbReference type="SUPFAM" id="SSF50729">
    <property type="entry name" value="PH domain-like"/>
    <property type="match status" value="4"/>
</dbReference>